<dbReference type="RefSeq" id="WP_313544424.1">
    <property type="nucleotide sequence ID" value="NZ_CP134880.1"/>
</dbReference>
<reference evidence="1" key="1">
    <citation type="submission" date="2023-09" db="EMBL/GenBank/DDBJ databases">
        <title>Demequina sp. a novel bacteria isolated from Capsicum annuum.</title>
        <authorList>
            <person name="Humaira Z."/>
            <person name="Lee J."/>
            <person name="Cho D."/>
        </authorList>
    </citation>
    <scope>NUCLEOTIDE SEQUENCE</scope>
    <source>
        <strain evidence="1">PMTSA13</strain>
    </source>
</reference>
<name>A0AA96FEI0_9MICO</name>
<sequence>MAEPMLIGAVAAQDSTVAAAVVLETLRRGVEDVVAHSMGIELTWSSTASTVRDDLDHPSAPMGADGVDPDFVATRWSEGPPEAGAFSARSTVMQAAVREDFRRYDPRMEAAWVACTFPTTVAWSATPVGGMIVTLTMQRWAMYGGGARLDWAVGALERWVHDASEALGATAGFITAATHPVRLAESPWECANRLSPSRRDVANQVWGFGWSTLLGPRQLEAVGGPGAVEGLAEVSLPLRDGGTWIRLPYEDPADVTDRDLDALQRRLAPALP</sequence>
<proteinExistence type="predicted"/>
<gene>
    <name evidence="1" type="ORF">RN607_03705</name>
</gene>
<dbReference type="EMBL" id="CP134880">
    <property type="protein sequence ID" value="WNM28120.1"/>
    <property type="molecule type" value="Genomic_DNA"/>
</dbReference>
<dbReference type="KEGG" id="dcp:RN607_03705"/>
<dbReference type="Proteomes" id="UP001303408">
    <property type="component" value="Chromosome"/>
</dbReference>
<organism evidence="1">
    <name type="scientific">Demequina capsici</name>
    <dbReference type="NCBI Taxonomy" id="3075620"/>
    <lineage>
        <taxon>Bacteria</taxon>
        <taxon>Bacillati</taxon>
        <taxon>Actinomycetota</taxon>
        <taxon>Actinomycetes</taxon>
        <taxon>Micrococcales</taxon>
        <taxon>Demequinaceae</taxon>
        <taxon>Demequina</taxon>
    </lineage>
</organism>
<protein>
    <submittedName>
        <fullName evidence="1">Uncharacterized protein</fullName>
    </submittedName>
</protein>
<evidence type="ECO:0000313" key="1">
    <source>
        <dbReference type="EMBL" id="WNM28120.1"/>
    </source>
</evidence>
<dbReference type="AlphaFoldDB" id="A0AA96FEI0"/>
<accession>A0AA96FEI0</accession>